<dbReference type="EMBL" id="OX465078">
    <property type="protein sequence ID" value="CAI9272757.1"/>
    <property type="molecule type" value="Genomic_DNA"/>
</dbReference>
<accession>A0AA35W0J7</accession>
<keyword evidence="2" id="KW-1185">Reference proteome</keyword>
<proteinExistence type="predicted"/>
<sequence length="98" mass="11493">MNKAYNITSQVYLKWMTANKNLMKFNDIYMNAIRNLQIGANEVCPNETKLPSQLVNLLNRISGLTSTTEIHMKLQLIIWYEITRQNKKKAKRSSKFIE</sequence>
<name>A0AA35W0J7_LACSI</name>
<gene>
    <name evidence="1" type="ORF">LSALG_LOCUS12948</name>
</gene>
<reference evidence="1" key="1">
    <citation type="submission" date="2023-04" db="EMBL/GenBank/DDBJ databases">
        <authorList>
            <person name="Vijverberg K."/>
            <person name="Xiong W."/>
            <person name="Schranz E."/>
        </authorList>
    </citation>
    <scope>NUCLEOTIDE SEQUENCE</scope>
</reference>
<evidence type="ECO:0000313" key="1">
    <source>
        <dbReference type="EMBL" id="CAI9272757.1"/>
    </source>
</evidence>
<evidence type="ECO:0000313" key="2">
    <source>
        <dbReference type="Proteomes" id="UP001177003"/>
    </source>
</evidence>
<organism evidence="1 2">
    <name type="scientific">Lactuca saligna</name>
    <name type="common">Willowleaf lettuce</name>
    <dbReference type="NCBI Taxonomy" id="75948"/>
    <lineage>
        <taxon>Eukaryota</taxon>
        <taxon>Viridiplantae</taxon>
        <taxon>Streptophyta</taxon>
        <taxon>Embryophyta</taxon>
        <taxon>Tracheophyta</taxon>
        <taxon>Spermatophyta</taxon>
        <taxon>Magnoliopsida</taxon>
        <taxon>eudicotyledons</taxon>
        <taxon>Gunneridae</taxon>
        <taxon>Pentapetalae</taxon>
        <taxon>asterids</taxon>
        <taxon>campanulids</taxon>
        <taxon>Asterales</taxon>
        <taxon>Asteraceae</taxon>
        <taxon>Cichorioideae</taxon>
        <taxon>Cichorieae</taxon>
        <taxon>Lactucinae</taxon>
        <taxon>Lactuca</taxon>
    </lineage>
</organism>
<dbReference type="Proteomes" id="UP001177003">
    <property type="component" value="Chromosome 2"/>
</dbReference>
<dbReference type="AlphaFoldDB" id="A0AA35W0J7"/>
<protein>
    <submittedName>
        <fullName evidence="1">Uncharacterized protein</fullName>
    </submittedName>
</protein>